<keyword evidence="2" id="KW-1185">Reference proteome</keyword>
<protein>
    <submittedName>
        <fullName evidence="1">Uncharacterized protein</fullName>
    </submittedName>
</protein>
<dbReference type="RefSeq" id="WP_303522503.1">
    <property type="nucleotide sequence ID" value="NZ_JAUOQO010000662.1"/>
</dbReference>
<organism evidence="1 2">
    <name type="scientific">Staphylococcus pasteuri_A</name>
    <dbReference type="NCBI Taxonomy" id="3062664"/>
    <lineage>
        <taxon>Bacteria</taxon>
        <taxon>Bacillati</taxon>
        <taxon>Bacillota</taxon>
        <taxon>Bacilli</taxon>
        <taxon>Bacillales</taxon>
        <taxon>Staphylococcaceae</taxon>
        <taxon>Staphylococcus</taxon>
    </lineage>
</organism>
<accession>A0AAW7YWI4</accession>
<evidence type="ECO:0000313" key="2">
    <source>
        <dbReference type="Proteomes" id="UP001170310"/>
    </source>
</evidence>
<comment type="caution">
    <text evidence="1">The sequence shown here is derived from an EMBL/GenBank/DDBJ whole genome shotgun (WGS) entry which is preliminary data.</text>
</comment>
<gene>
    <name evidence="1" type="ORF">Q4528_15035</name>
</gene>
<feature type="non-terminal residue" evidence="1">
    <location>
        <position position="83"/>
    </location>
</feature>
<sequence>PQFNFGGGEFKVSVADIDDTSSPQTSANDLEANRAGQTLSISVSQDFGNVGVFARYNRSYQRYVAKTKAVAVGGIVFNDLLDN</sequence>
<evidence type="ECO:0000313" key="1">
    <source>
        <dbReference type="EMBL" id="MDO6575428.1"/>
    </source>
</evidence>
<name>A0AAW7YWI4_9STAP</name>
<proteinExistence type="predicted"/>
<reference evidence="1" key="1">
    <citation type="submission" date="2023-07" db="EMBL/GenBank/DDBJ databases">
        <title>Genome content predicts the carbon catabolic preferences of heterotrophic bacteria.</title>
        <authorList>
            <person name="Gralka M."/>
        </authorList>
    </citation>
    <scope>NUCLEOTIDE SEQUENCE</scope>
    <source>
        <strain evidence="1">E2R20</strain>
    </source>
</reference>
<feature type="non-terminal residue" evidence="1">
    <location>
        <position position="1"/>
    </location>
</feature>
<dbReference type="Proteomes" id="UP001170310">
    <property type="component" value="Unassembled WGS sequence"/>
</dbReference>
<dbReference type="AlphaFoldDB" id="A0AAW7YWI4"/>
<dbReference type="EMBL" id="JAUOQO010000662">
    <property type="protein sequence ID" value="MDO6575428.1"/>
    <property type="molecule type" value="Genomic_DNA"/>
</dbReference>